<dbReference type="EC" id="2.4.1.187" evidence="5"/>
<dbReference type="InterPro" id="IPR004629">
    <property type="entry name" value="WecG_TagA_CpsF"/>
</dbReference>
<dbReference type="NCBIfam" id="TIGR00696">
    <property type="entry name" value="wecG_tagA_cpsF"/>
    <property type="match status" value="1"/>
</dbReference>
<dbReference type="HAMAP" id="MF_02070">
    <property type="entry name" value="TagA_TarA"/>
    <property type="match status" value="1"/>
</dbReference>
<keyword evidence="1 5" id="KW-0328">Glycosyltransferase</keyword>
<dbReference type="GO" id="GO:0047244">
    <property type="term" value="F:N-acetylglucosaminyldiphosphoundecaprenol N-acetyl-beta-D-mannosaminyltransferase activity"/>
    <property type="evidence" value="ECO:0007669"/>
    <property type="project" value="UniProtKB-UniRule"/>
</dbReference>
<sequence>MKSHFPVVNVLGVSFINTTNAKFIHQLTQDIDERKNTFVVTANPEIVMYADSHPDYAATIKDADYVTPDGIGIIKGTQMLNQPLQERITGYDTFLSLLKWGNDQHKSAYFLGAKPKVILDLKKVLTKTYPNLVIAGIHDGYFDNEAPIINDIKESQPDLVFVALGFPKQENLIAKYRHVNNGLWIGIGGSFDVLSGHVIRAPKFWQDHHLEWLYRGLTDPKRAKRLLSLPKYLLKVKKSK</sequence>
<comment type="catalytic activity">
    <reaction evidence="5">
        <text>UDP-N-acetyl-alpha-D-mannosamine + N-acetyl-alpha-D-glucosaminyl-di-trans,octa-cis-undecaprenyl diphosphate = N-acetyl-beta-D-mannosaminyl-(1-&gt;4)-N-acetyl-alpha-D-glucosaminyl di-trans,octa-cis-undecaprenyl diphosphate + UDP + H(+)</text>
        <dbReference type="Rhea" id="RHEA:16053"/>
        <dbReference type="ChEBI" id="CHEBI:15378"/>
        <dbReference type="ChEBI" id="CHEBI:58223"/>
        <dbReference type="ChEBI" id="CHEBI:62959"/>
        <dbReference type="ChEBI" id="CHEBI:68623"/>
        <dbReference type="ChEBI" id="CHEBI:132210"/>
        <dbReference type="EC" id="2.4.1.187"/>
    </reaction>
</comment>
<dbReference type="PANTHER" id="PTHR34136">
    <property type="match status" value="1"/>
</dbReference>
<comment type="caution">
    <text evidence="6">The sequence shown here is derived from an EMBL/GenBank/DDBJ whole genome shotgun (WGS) entry which is preliminary data.</text>
</comment>
<dbReference type="GO" id="GO:0071555">
    <property type="term" value="P:cell wall organization"/>
    <property type="evidence" value="ECO:0007669"/>
    <property type="project" value="UniProtKB-KW"/>
</dbReference>
<proteinExistence type="inferred from homology"/>
<comment type="similarity">
    <text evidence="5">Belongs to the glycosyltransferase 26 family. TagA/TarA subfamily.</text>
</comment>
<dbReference type="GO" id="GO:0019350">
    <property type="term" value="P:teichoic acid biosynthetic process"/>
    <property type="evidence" value="ECO:0007669"/>
    <property type="project" value="UniProtKB-UniRule"/>
</dbReference>
<evidence type="ECO:0000256" key="3">
    <source>
        <dbReference type="ARBA" id="ARBA00022944"/>
    </source>
</evidence>
<dbReference type="CDD" id="cd06533">
    <property type="entry name" value="Glyco_transf_WecG_TagA"/>
    <property type="match status" value="1"/>
</dbReference>
<comment type="pathway">
    <text evidence="5">Cell wall biogenesis; teichoic acid biosynthesis.</text>
</comment>
<keyword evidence="7" id="KW-1185">Reference proteome</keyword>
<evidence type="ECO:0000256" key="1">
    <source>
        <dbReference type="ARBA" id="ARBA00022676"/>
    </source>
</evidence>
<accession>A0A4R5NMK2</accession>
<dbReference type="PANTHER" id="PTHR34136:SF1">
    <property type="entry name" value="UDP-N-ACETYL-D-MANNOSAMINURONIC ACID TRANSFERASE"/>
    <property type="match status" value="1"/>
</dbReference>
<evidence type="ECO:0000313" key="7">
    <source>
        <dbReference type="Proteomes" id="UP000294854"/>
    </source>
</evidence>
<keyword evidence="2 5" id="KW-0808">Transferase</keyword>
<keyword evidence="4 5" id="KW-0961">Cell wall biogenesis/degradation</keyword>
<evidence type="ECO:0000256" key="2">
    <source>
        <dbReference type="ARBA" id="ARBA00022679"/>
    </source>
</evidence>
<name>A0A4R5NMK2_9LACO</name>
<evidence type="ECO:0000313" key="6">
    <source>
        <dbReference type="EMBL" id="TDG76940.1"/>
    </source>
</evidence>
<dbReference type="Proteomes" id="UP000294854">
    <property type="component" value="Unassembled WGS sequence"/>
</dbReference>
<reference evidence="6 7" key="1">
    <citation type="journal article" date="2019" name="Appl. Microbiol. Biotechnol.">
        <title>Uncovering carbohydrate metabolism through a genotype-phenotype association study of 56 lactic acid bacteria genomes.</title>
        <authorList>
            <person name="Buron-Moles G."/>
            <person name="Chailyan A."/>
            <person name="Dolejs I."/>
            <person name="Forster J."/>
            <person name="Miks M.H."/>
        </authorList>
    </citation>
    <scope>NUCLEOTIDE SEQUENCE [LARGE SCALE GENOMIC DNA]</scope>
    <source>
        <strain evidence="6 7">ATCC 49373</strain>
    </source>
</reference>
<evidence type="ECO:0000256" key="5">
    <source>
        <dbReference type="HAMAP-Rule" id="MF_02070"/>
    </source>
</evidence>
<comment type="function">
    <text evidence="5">Catalyzes the conversion of GlcNAc-PP-undecaprenol into ManNAc-GlcNAc-PP-undecaprenol, the first committed lipid intermediate in the de novo synthesis of teichoic acid.</text>
</comment>
<organism evidence="6 7">
    <name type="scientific">Secundilactobacillus malefermentans</name>
    <dbReference type="NCBI Taxonomy" id="176292"/>
    <lineage>
        <taxon>Bacteria</taxon>
        <taxon>Bacillati</taxon>
        <taxon>Bacillota</taxon>
        <taxon>Bacilli</taxon>
        <taxon>Lactobacillales</taxon>
        <taxon>Lactobacillaceae</taxon>
        <taxon>Secundilactobacillus</taxon>
    </lineage>
</organism>
<protein>
    <recommendedName>
        <fullName evidence="5">N-acetylglucosaminyldiphosphoundecaprenol N-acetyl-beta-D-mannosaminyltransferase</fullName>
        <ecNumber evidence="5">2.4.1.187</ecNumber>
    </recommendedName>
    <alternativeName>
        <fullName evidence="5">N-acetylmannosaminyltransferase</fullName>
    </alternativeName>
    <alternativeName>
        <fullName evidence="5">UDP-N-acetylmannosamine transferase</fullName>
    </alternativeName>
    <alternativeName>
        <fullName evidence="5">UDP-N-acetylmannosamine:N-acetylglucosaminyl pyrophosphorylundecaprenol N-acetylmannosaminyltransferase</fullName>
    </alternativeName>
</protein>
<dbReference type="Pfam" id="PF03808">
    <property type="entry name" value="Glyco_tran_WecG"/>
    <property type="match status" value="1"/>
</dbReference>
<dbReference type="RefSeq" id="WP_010620488.1">
    <property type="nucleotide sequence ID" value="NZ_PUFO01000056.1"/>
</dbReference>
<dbReference type="STRING" id="1122149.FD44_GL001138"/>
<gene>
    <name evidence="6" type="ORF">C5L31_001531</name>
</gene>
<dbReference type="OrthoDB" id="9771846at2"/>
<dbReference type="AlphaFoldDB" id="A0A4R5NMK2"/>
<dbReference type="EMBL" id="PUFO01000056">
    <property type="protein sequence ID" value="TDG76940.1"/>
    <property type="molecule type" value="Genomic_DNA"/>
</dbReference>
<dbReference type="InterPro" id="IPR034714">
    <property type="entry name" value="TagA_TarA"/>
</dbReference>
<keyword evidence="3 5" id="KW-0777">Teichoic acid biosynthesis</keyword>
<dbReference type="UniPathway" id="UPA00632"/>
<evidence type="ECO:0000256" key="4">
    <source>
        <dbReference type="ARBA" id="ARBA00023316"/>
    </source>
</evidence>